<evidence type="ECO:0000313" key="1">
    <source>
        <dbReference type="EMBL" id="KAI5662503.1"/>
    </source>
</evidence>
<proteinExistence type="predicted"/>
<dbReference type="EMBL" id="CM044705">
    <property type="protein sequence ID" value="KAI5662503.1"/>
    <property type="molecule type" value="Genomic_DNA"/>
</dbReference>
<sequence>MWIYVEALARFGVLAQVVGKRVVKSNGLEGTSKVTSILIGINILPRSPNQTNDLRMIDIYIMNKMKSPSPFSLSSLLILFLCDIACSSMPNKVIGFPLLLSSIFQYFHVDFSSELQETTSVSDVIKESTIKWSIIGGMTMKEGGARKFRKEAINKLQKRQRRLRMTISELQ</sequence>
<dbReference type="Proteomes" id="UP001060085">
    <property type="component" value="Linkage Group LG05"/>
</dbReference>
<name>A0ACC0ANF6_CATRO</name>
<accession>A0ACC0ANF6</accession>
<organism evidence="1 2">
    <name type="scientific">Catharanthus roseus</name>
    <name type="common">Madagascar periwinkle</name>
    <name type="synonym">Vinca rosea</name>
    <dbReference type="NCBI Taxonomy" id="4058"/>
    <lineage>
        <taxon>Eukaryota</taxon>
        <taxon>Viridiplantae</taxon>
        <taxon>Streptophyta</taxon>
        <taxon>Embryophyta</taxon>
        <taxon>Tracheophyta</taxon>
        <taxon>Spermatophyta</taxon>
        <taxon>Magnoliopsida</taxon>
        <taxon>eudicotyledons</taxon>
        <taxon>Gunneridae</taxon>
        <taxon>Pentapetalae</taxon>
        <taxon>asterids</taxon>
        <taxon>lamiids</taxon>
        <taxon>Gentianales</taxon>
        <taxon>Apocynaceae</taxon>
        <taxon>Rauvolfioideae</taxon>
        <taxon>Vinceae</taxon>
        <taxon>Catharanthinae</taxon>
        <taxon>Catharanthus</taxon>
    </lineage>
</organism>
<protein>
    <submittedName>
        <fullName evidence="1">Uncharacterized protein</fullName>
    </submittedName>
</protein>
<gene>
    <name evidence="1" type="ORF">M9H77_21826</name>
</gene>
<evidence type="ECO:0000313" key="2">
    <source>
        <dbReference type="Proteomes" id="UP001060085"/>
    </source>
</evidence>
<keyword evidence="2" id="KW-1185">Reference proteome</keyword>
<comment type="caution">
    <text evidence="1">The sequence shown here is derived from an EMBL/GenBank/DDBJ whole genome shotgun (WGS) entry which is preliminary data.</text>
</comment>
<reference evidence="2" key="1">
    <citation type="journal article" date="2023" name="Nat. Plants">
        <title>Single-cell RNA sequencing provides a high-resolution roadmap for understanding the multicellular compartmentation of specialized metabolism.</title>
        <authorList>
            <person name="Sun S."/>
            <person name="Shen X."/>
            <person name="Li Y."/>
            <person name="Li Y."/>
            <person name="Wang S."/>
            <person name="Li R."/>
            <person name="Zhang H."/>
            <person name="Shen G."/>
            <person name="Guo B."/>
            <person name="Wei J."/>
            <person name="Xu J."/>
            <person name="St-Pierre B."/>
            <person name="Chen S."/>
            <person name="Sun C."/>
        </authorList>
    </citation>
    <scope>NUCLEOTIDE SEQUENCE [LARGE SCALE GENOMIC DNA]</scope>
</reference>